<protein>
    <submittedName>
        <fullName evidence="2">Uncharacterized protein</fullName>
    </submittedName>
</protein>
<reference evidence="2" key="1">
    <citation type="journal article" date="2023" name="Mol. Phylogenet. Evol.">
        <title>Genome-scale phylogeny and comparative genomics of the fungal order Sordariales.</title>
        <authorList>
            <person name="Hensen N."/>
            <person name="Bonometti L."/>
            <person name="Westerberg I."/>
            <person name="Brannstrom I.O."/>
            <person name="Guillou S."/>
            <person name="Cros-Aarteil S."/>
            <person name="Calhoun S."/>
            <person name="Haridas S."/>
            <person name="Kuo A."/>
            <person name="Mondo S."/>
            <person name="Pangilinan J."/>
            <person name="Riley R."/>
            <person name="LaButti K."/>
            <person name="Andreopoulos B."/>
            <person name="Lipzen A."/>
            <person name="Chen C."/>
            <person name="Yan M."/>
            <person name="Daum C."/>
            <person name="Ng V."/>
            <person name="Clum A."/>
            <person name="Steindorff A."/>
            <person name="Ohm R.A."/>
            <person name="Martin F."/>
            <person name="Silar P."/>
            <person name="Natvig D.O."/>
            <person name="Lalanne C."/>
            <person name="Gautier V."/>
            <person name="Ament-Velasquez S.L."/>
            <person name="Kruys A."/>
            <person name="Hutchinson M.I."/>
            <person name="Powell A.J."/>
            <person name="Barry K."/>
            <person name="Miller A.N."/>
            <person name="Grigoriev I.V."/>
            <person name="Debuchy R."/>
            <person name="Gladieux P."/>
            <person name="Hiltunen Thoren M."/>
            <person name="Johannesson H."/>
        </authorList>
    </citation>
    <scope>NUCLEOTIDE SEQUENCE</scope>
    <source>
        <strain evidence="2">CBS 232.78</strain>
    </source>
</reference>
<evidence type="ECO:0000313" key="2">
    <source>
        <dbReference type="EMBL" id="KAK3367812.1"/>
    </source>
</evidence>
<gene>
    <name evidence="2" type="ORF">B0H63DRAFT_489806</name>
</gene>
<keyword evidence="3" id="KW-1185">Reference proteome</keyword>
<evidence type="ECO:0000313" key="3">
    <source>
        <dbReference type="Proteomes" id="UP001285441"/>
    </source>
</evidence>
<keyword evidence="1" id="KW-0812">Transmembrane</keyword>
<accession>A0AAE0N207</accession>
<feature type="transmembrane region" description="Helical" evidence="1">
    <location>
        <begin position="19"/>
        <end position="38"/>
    </location>
</feature>
<organism evidence="2 3">
    <name type="scientific">Podospora didyma</name>
    <dbReference type="NCBI Taxonomy" id="330526"/>
    <lineage>
        <taxon>Eukaryota</taxon>
        <taxon>Fungi</taxon>
        <taxon>Dikarya</taxon>
        <taxon>Ascomycota</taxon>
        <taxon>Pezizomycotina</taxon>
        <taxon>Sordariomycetes</taxon>
        <taxon>Sordariomycetidae</taxon>
        <taxon>Sordariales</taxon>
        <taxon>Podosporaceae</taxon>
        <taxon>Podospora</taxon>
    </lineage>
</organism>
<keyword evidence="1" id="KW-0472">Membrane</keyword>
<proteinExistence type="predicted"/>
<keyword evidence="1" id="KW-1133">Transmembrane helix</keyword>
<evidence type="ECO:0000256" key="1">
    <source>
        <dbReference type="SAM" id="Phobius"/>
    </source>
</evidence>
<name>A0AAE0N207_9PEZI</name>
<dbReference type="EMBL" id="JAULSW010000011">
    <property type="protein sequence ID" value="KAK3367812.1"/>
    <property type="molecule type" value="Genomic_DNA"/>
</dbReference>
<dbReference type="AlphaFoldDB" id="A0AAE0N207"/>
<comment type="caution">
    <text evidence="2">The sequence shown here is derived from an EMBL/GenBank/DDBJ whole genome shotgun (WGS) entry which is preliminary data.</text>
</comment>
<sequence length="135" mass="14719">MAYGIWAAAPPPKHTTEKWLTPIMFLALAILTPSSYAINTATLGRTTAEWKNLKRPVSSKLDSLQGVSETSPAILCSLTPCFSLSSTALHGFFSRNAASITTERCSSLGIRSLRCSCFRRLVIARISPLSWAMQL</sequence>
<reference evidence="2" key="2">
    <citation type="submission" date="2023-06" db="EMBL/GenBank/DDBJ databases">
        <authorList>
            <consortium name="Lawrence Berkeley National Laboratory"/>
            <person name="Haridas S."/>
            <person name="Hensen N."/>
            <person name="Bonometti L."/>
            <person name="Westerberg I."/>
            <person name="Brannstrom I.O."/>
            <person name="Guillou S."/>
            <person name="Cros-Aarteil S."/>
            <person name="Calhoun S."/>
            <person name="Kuo A."/>
            <person name="Mondo S."/>
            <person name="Pangilinan J."/>
            <person name="Riley R."/>
            <person name="LaButti K."/>
            <person name="Andreopoulos B."/>
            <person name="Lipzen A."/>
            <person name="Chen C."/>
            <person name="Yanf M."/>
            <person name="Daum C."/>
            <person name="Ng V."/>
            <person name="Clum A."/>
            <person name="Steindorff A."/>
            <person name="Ohm R."/>
            <person name="Martin F."/>
            <person name="Silar P."/>
            <person name="Natvig D."/>
            <person name="Lalanne C."/>
            <person name="Gautier V."/>
            <person name="Ament-velasquez S.L."/>
            <person name="Kruys A."/>
            <person name="Hutchinson M.I."/>
            <person name="Powell A.J."/>
            <person name="Barry K."/>
            <person name="Miller A.N."/>
            <person name="Grigoriev I.V."/>
            <person name="Debuchy R."/>
            <person name="Gladieux P."/>
            <person name="Thoren M.H."/>
            <person name="Johannesson H."/>
        </authorList>
    </citation>
    <scope>NUCLEOTIDE SEQUENCE</scope>
    <source>
        <strain evidence="2">CBS 232.78</strain>
    </source>
</reference>
<dbReference type="Proteomes" id="UP001285441">
    <property type="component" value="Unassembled WGS sequence"/>
</dbReference>